<dbReference type="AlphaFoldDB" id="A0A5E4A2B4"/>
<reference evidence="2" key="2">
    <citation type="submission" date="2020-08" db="EMBL/GenBank/DDBJ databases">
        <authorList>
            <person name="Shumante A."/>
            <person name="Zimin A.V."/>
            <person name="Puiu D."/>
            <person name="Salzberg S.L."/>
        </authorList>
    </citation>
    <scope>NUCLEOTIDE SEQUENCE</scope>
    <source>
        <strain evidence="2">WC2-LM</strain>
        <tissue evidence="2">Liver</tissue>
    </source>
</reference>
<proteinExistence type="predicted"/>
<dbReference type="EMBL" id="WJEC01007766">
    <property type="protein sequence ID" value="KAF7468221.1"/>
    <property type="molecule type" value="Genomic_DNA"/>
</dbReference>
<dbReference type="Proteomes" id="UP000662637">
    <property type="component" value="Unassembled WGS sequence"/>
</dbReference>
<reference evidence="3 4" key="1">
    <citation type="submission" date="2019-04" db="EMBL/GenBank/DDBJ databases">
        <authorList>
            <person name="Alioto T."/>
            <person name="Alioto T."/>
        </authorList>
    </citation>
    <scope>NUCLEOTIDE SEQUENCE [LARGE SCALE GENOMIC DNA]</scope>
</reference>
<dbReference type="Proteomes" id="UP000335636">
    <property type="component" value="Unassembled WGS sequence"/>
</dbReference>
<accession>A0A5E4A2B4</accession>
<feature type="region of interest" description="Disordered" evidence="1">
    <location>
        <begin position="1"/>
        <end position="71"/>
    </location>
</feature>
<evidence type="ECO:0000256" key="1">
    <source>
        <dbReference type="SAM" id="MobiDB-lite"/>
    </source>
</evidence>
<evidence type="ECO:0000313" key="3">
    <source>
        <dbReference type="EMBL" id="VTJ51357.1"/>
    </source>
</evidence>
<name>A0A5E4A2B4_MARMO</name>
<keyword evidence="4" id="KW-1185">Reference proteome</keyword>
<feature type="compositionally biased region" description="Low complexity" evidence="1">
    <location>
        <begin position="37"/>
        <end position="49"/>
    </location>
</feature>
<evidence type="ECO:0000313" key="4">
    <source>
        <dbReference type="Proteomes" id="UP000335636"/>
    </source>
</evidence>
<organism evidence="3 4">
    <name type="scientific">Marmota monax</name>
    <name type="common">Woodchuck</name>
    <dbReference type="NCBI Taxonomy" id="9995"/>
    <lineage>
        <taxon>Eukaryota</taxon>
        <taxon>Metazoa</taxon>
        <taxon>Chordata</taxon>
        <taxon>Craniata</taxon>
        <taxon>Vertebrata</taxon>
        <taxon>Euteleostomi</taxon>
        <taxon>Mammalia</taxon>
        <taxon>Eutheria</taxon>
        <taxon>Euarchontoglires</taxon>
        <taxon>Glires</taxon>
        <taxon>Rodentia</taxon>
        <taxon>Sciuromorpha</taxon>
        <taxon>Sciuridae</taxon>
        <taxon>Xerinae</taxon>
        <taxon>Marmotini</taxon>
        <taxon>Marmota</taxon>
    </lineage>
</organism>
<gene>
    <name evidence="2" type="ORF">GHT09_015536</name>
    <name evidence="3" type="ORF">MONAX_5E015933</name>
</gene>
<protein>
    <submittedName>
        <fullName evidence="3">Uncharacterized protein</fullName>
    </submittedName>
</protein>
<evidence type="ECO:0000313" key="2">
    <source>
        <dbReference type="EMBL" id="KAF7468221.1"/>
    </source>
</evidence>
<dbReference type="EMBL" id="CABDUW010000003">
    <property type="protein sequence ID" value="VTJ51357.1"/>
    <property type="molecule type" value="Genomic_DNA"/>
</dbReference>
<sequence length="71" mass="7273">MAESGDPPGSRRARASPTAQRTAQLSALPARSRGGVSSPSHLPSLQLPSAQAVSGPKRSPFTKFADKADSS</sequence>